<evidence type="ECO:0000313" key="2">
    <source>
        <dbReference type="EMBL" id="MDV2077368.1"/>
    </source>
</evidence>
<dbReference type="EMBL" id="JAWIIJ010000001">
    <property type="protein sequence ID" value="MDV2077368.1"/>
    <property type="molecule type" value="Genomic_DNA"/>
</dbReference>
<dbReference type="Proteomes" id="UP001269819">
    <property type="component" value="Unassembled WGS sequence"/>
</dbReference>
<protein>
    <recommendedName>
        <fullName evidence="4">DNA polymerase</fullName>
    </recommendedName>
</protein>
<feature type="signal peptide" evidence="1">
    <location>
        <begin position="1"/>
        <end position="23"/>
    </location>
</feature>
<gene>
    <name evidence="2" type="ORF">RYS15_01670</name>
</gene>
<accession>A0ABU3VSX0</accession>
<dbReference type="RefSeq" id="WP_316972339.1">
    <property type="nucleotide sequence ID" value="NZ_JAWIIJ010000001.1"/>
</dbReference>
<name>A0ABU3VSX0_9GAMM</name>
<evidence type="ECO:0008006" key="4">
    <source>
        <dbReference type="Google" id="ProtNLM"/>
    </source>
</evidence>
<organism evidence="2 3">
    <name type="scientific">Marinobacter xestospongiae</name>
    <dbReference type="NCBI Taxonomy" id="994319"/>
    <lineage>
        <taxon>Bacteria</taxon>
        <taxon>Pseudomonadati</taxon>
        <taxon>Pseudomonadota</taxon>
        <taxon>Gammaproteobacteria</taxon>
        <taxon>Pseudomonadales</taxon>
        <taxon>Marinobacteraceae</taxon>
        <taxon>Marinobacter</taxon>
    </lineage>
</organism>
<reference evidence="2 3" key="1">
    <citation type="submission" date="2023-10" db="EMBL/GenBank/DDBJ databases">
        <title>Characteristics and mechanism of a salt-tolerant marine origin heterotrophic nitrifying- aerobic denitrifying bacteria Marinobacter xestospongiae HN1.</title>
        <authorList>
            <person name="Qi R."/>
        </authorList>
    </citation>
    <scope>NUCLEOTIDE SEQUENCE [LARGE SCALE GENOMIC DNA]</scope>
    <source>
        <strain evidence="2 3">HN1</strain>
    </source>
</reference>
<evidence type="ECO:0000256" key="1">
    <source>
        <dbReference type="SAM" id="SignalP"/>
    </source>
</evidence>
<keyword evidence="1" id="KW-0732">Signal</keyword>
<sequence length="105" mass="11856">MVIRLFLALLVLNMFAFVVRAEAADAVELNKEPRPDNVYLLQEQMSGDFERDNTDAVTEIGSRLLSLSLVSRQDRGPRYASEAIRPDHGVALLEEGACLNFKWNF</sequence>
<feature type="chain" id="PRO_5045213749" description="DNA polymerase" evidence="1">
    <location>
        <begin position="24"/>
        <end position="105"/>
    </location>
</feature>
<evidence type="ECO:0000313" key="3">
    <source>
        <dbReference type="Proteomes" id="UP001269819"/>
    </source>
</evidence>
<keyword evidence="3" id="KW-1185">Reference proteome</keyword>
<proteinExistence type="predicted"/>
<comment type="caution">
    <text evidence="2">The sequence shown here is derived from an EMBL/GenBank/DDBJ whole genome shotgun (WGS) entry which is preliminary data.</text>
</comment>